<feature type="region of interest" description="Disordered" evidence="1">
    <location>
        <begin position="86"/>
        <end position="135"/>
    </location>
</feature>
<keyword evidence="3" id="KW-1185">Reference proteome</keyword>
<dbReference type="Gramene" id="QL05p082235:mrna">
    <property type="protein sequence ID" value="QL05p082235:mrna"/>
    <property type="gene ID" value="QL05p082235"/>
</dbReference>
<name>A0A7N2LUD6_QUELO</name>
<dbReference type="InParanoid" id="A0A7N2LUD6"/>
<reference evidence="2" key="2">
    <citation type="submission" date="2021-01" db="UniProtKB">
        <authorList>
            <consortium name="EnsemblPlants"/>
        </authorList>
    </citation>
    <scope>IDENTIFICATION</scope>
</reference>
<organism evidence="2 3">
    <name type="scientific">Quercus lobata</name>
    <name type="common">Valley oak</name>
    <dbReference type="NCBI Taxonomy" id="97700"/>
    <lineage>
        <taxon>Eukaryota</taxon>
        <taxon>Viridiplantae</taxon>
        <taxon>Streptophyta</taxon>
        <taxon>Embryophyta</taxon>
        <taxon>Tracheophyta</taxon>
        <taxon>Spermatophyta</taxon>
        <taxon>Magnoliopsida</taxon>
        <taxon>eudicotyledons</taxon>
        <taxon>Gunneridae</taxon>
        <taxon>Pentapetalae</taxon>
        <taxon>rosids</taxon>
        <taxon>fabids</taxon>
        <taxon>Fagales</taxon>
        <taxon>Fagaceae</taxon>
        <taxon>Quercus</taxon>
    </lineage>
</organism>
<proteinExistence type="predicted"/>
<dbReference type="EnsemblPlants" id="QL05p082235:mrna">
    <property type="protein sequence ID" value="QL05p082235:mrna"/>
    <property type="gene ID" value="QL05p082235"/>
</dbReference>
<reference evidence="2 3" key="1">
    <citation type="journal article" date="2016" name="G3 (Bethesda)">
        <title>First Draft Assembly and Annotation of the Genome of a California Endemic Oak Quercus lobata Nee (Fagaceae).</title>
        <authorList>
            <person name="Sork V.L."/>
            <person name="Fitz-Gibbon S.T."/>
            <person name="Puiu D."/>
            <person name="Crepeau M."/>
            <person name="Gugger P.F."/>
            <person name="Sherman R."/>
            <person name="Stevens K."/>
            <person name="Langley C.H."/>
            <person name="Pellegrini M."/>
            <person name="Salzberg S.L."/>
        </authorList>
    </citation>
    <scope>NUCLEOTIDE SEQUENCE [LARGE SCALE GENOMIC DNA]</scope>
    <source>
        <strain evidence="2 3">cv. SW786</strain>
    </source>
</reference>
<evidence type="ECO:0000313" key="2">
    <source>
        <dbReference type="EnsemblPlants" id="QL05p082235:mrna"/>
    </source>
</evidence>
<protein>
    <submittedName>
        <fullName evidence="2">Uncharacterized protein</fullName>
    </submittedName>
</protein>
<dbReference type="Proteomes" id="UP000594261">
    <property type="component" value="Chromosome 5"/>
</dbReference>
<accession>A0A7N2LUD6</accession>
<evidence type="ECO:0000256" key="1">
    <source>
        <dbReference type="SAM" id="MobiDB-lite"/>
    </source>
</evidence>
<feature type="compositionally biased region" description="Low complexity" evidence="1">
    <location>
        <begin position="102"/>
        <end position="114"/>
    </location>
</feature>
<dbReference type="EMBL" id="LRBV02000005">
    <property type="status" value="NOT_ANNOTATED_CDS"/>
    <property type="molecule type" value="Genomic_DNA"/>
</dbReference>
<evidence type="ECO:0000313" key="3">
    <source>
        <dbReference type="Proteomes" id="UP000594261"/>
    </source>
</evidence>
<sequence>MSSTTTGPCGPSAQGGCILLSYRGRNCLNQFNCIKASFTTDCPGLKVEVCGLRLLYNYELEEFEQTILSHSMNSSSDDWDLIHQLPTEDGNWDTQKHDYGEGTSSRTSSSRKGSIFGSLGRPIDPKDKGKRVLEE</sequence>
<dbReference type="AlphaFoldDB" id="A0A7N2LUD6"/>
<feature type="compositionally biased region" description="Basic and acidic residues" evidence="1">
    <location>
        <begin position="123"/>
        <end position="135"/>
    </location>
</feature>